<keyword evidence="2" id="KW-1185">Reference proteome</keyword>
<sequence>METRLLVFDDGNGADLDLRAFVDSLDENAEMIELDAHVCFVRSGLSVSELSNRFIPFAGSRLFFITEIPSSEFGGRMPGVYWDFIKNKSLASAAE</sequence>
<evidence type="ECO:0000313" key="2">
    <source>
        <dbReference type="Proteomes" id="UP000542353"/>
    </source>
</evidence>
<protein>
    <submittedName>
        <fullName evidence="1">Uncharacterized protein</fullName>
    </submittedName>
</protein>
<comment type="caution">
    <text evidence="1">The sequence shown here is derived from an EMBL/GenBank/DDBJ whole genome shotgun (WGS) entry which is preliminary data.</text>
</comment>
<proteinExistence type="predicted"/>
<dbReference type="EMBL" id="JACHIH010000021">
    <property type="protein sequence ID" value="MBB5048471.1"/>
    <property type="molecule type" value="Genomic_DNA"/>
</dbReference>
<dbReference type="RefSeq" id="WP_184259242.1">
    <property type="nucleotide sequence ID" value="NZ_JACHIH010000021.1"/>
</dbReference>
<organism evidence="1 2">
    <name type="scientific">Rhodopseudomonas rhenobacensis</name>
    <dbReference type="NCBI Taxonomy" id="87461"/>
    <lineage>
        <taxon>Bacteria</taxon>
        <taxon>Pseudomonadati</taxon>
        <taxon>Pseudomonadota</taxon>
        <taxon>Alphaproteobacteria</taxon>
        <taxon>Hyphomicrobiales</taxon>
        <taxon>Nitrobacteraceae</taxon>
        <taxon>Rhodopseudomonas</taxon>
    </lineage>
</organism>
<accession>A0A7W8E124</accession>
<name>A0A7W8E124_9BRAD</name>
<dbReference type="Proteomes" id="UP000542353">
    <property type="component" value="Unassembled WGS sequence"/>
</dbReference>
<reference evidence="1 2" key="1">
    <citation type="submission" date="2020-08" db="EMBL/GenBank/DDBJ databases">
        <title>Genomic Encyclopedia of Type Strains, Phase IV (KMG-IV): sequencing the most valuable type-strain genomes for metagenomic binning, comparative biology and taxonomic classification.</title>
        <authorList>
            <person name="Goeker M."/>
        </authorList>
    </citation>
    <scope>NUCLEOTIDE SEQUENCE [LARGE SCALE GENOMIC DNA]</scope>
    <source>
        <strain evidence="1 2">DSM 12706</strain>
    </source>
</reference>
<gene>
    <name evidence="1" type="ORF">HNR60_003237</name>
</gene>
<evidence type="ECO:0000313" key="1">
    <source>
        <dbReference type="EMBL" id="MBB5048471.1"/>
    </source>
</evidence>
<dbReference type="AlphaFoldDB" id="A0A7W8E124"/>